<evidence type="ECO:0000313" key="3">
    <source>
        <dbReference type="Proteomes" id="UP000812287"/>
    </source>
</evidence>
<dbReference type="Proteomes" id="UP000812287">
    <property type="component" value="Unassembled WGS sequence"/>
</dbReference>
<accession>A0A9P7VJ60</accession>
<evidence type="ECO:0000313" key="2">
    <source>
        <dbReference type="EMBL" id="KAG7441533.1"/>
    </source>
</evidence>
<organism evidence="2 3">
    <name type="scientific">Guyanagaster necrorhizus</name>
    <dbReference type="NCBI Taxonomy" id="856835"/>
    <lineage>
        <taxon>Eukaryota</taxon>
        <taxon>Fungi</taxon>
        <taxon>Dikarya</taxon>
        <taxon>Basidiomycota</taxon>
        <taxon>Agaricomycotina</taxon>
        <taxon>Agaricomycetes</taxon>
        <taxon>Agaricomycetidae</taxon>
        <taxon>Agaricales</taxon>
        <taxon>Marasmiineae</taxon>
        <taxon>Physalacriaceae</taxon>
        <taxon>Guyanagaster</taxon>
    </lineage>
</organism>
<gene>
    <name evidence="2" type="ORF">BT62DRAFT_1011554</name>
</gene>
<protein>
    <submittedName>
        <fullName evidence="2">Uncharacterized protein</fullName>
    </submittedName>
</protein>
<feature type="compositionally biased region" description="Polar residues" evidence="1">
    <location>
        <begin position="14"/>
        <end position="26"/>
    </location>
</feature>
<dbReference type="AlphaFoldDB" id="A0A9P7VJ60"/>
<keyword evidence="3" id="KW-1185">Reference proteome</keyword>
<reference evidence="2" key="1">
    <citation type="submission" date="2020-11" db="EMBL/GenBank/DDBJ databases">
        <title>Adaptations for nitrogen fixation in a non-lichenized fungal sporocarp promotes dispersal by wood-feeding termites.</title>
        <authorList>
            <consortium name="DOE Joint Genome Institute"/>
            <person name="Koch R.A."/>
            <person name="Yoon G."/>
            <person name="Arayal U."/>
            <person name="Lail K."/>
            <person name="Amirebrahimi M."/>
            <person name="Labutti K."/>
            <person name="Lipzen A."/>
            <person name="Riley R."/>
            <person name="Barry K."/>
            <person name="Henrissat B."/>
            <person name="Grigoriev I.V."/>
            <person name="Herr J.R."/>
            <person name="Aime M.C."/>
        </authorList>
    </citation>
    <scope>NUCLEOTIDE SEQUENCE</scope>
    <source>
        <strain evidence="2">MCA 3950</strain>
    </source>
</reference>
<sequence>MKSTSLIKGARTTVHPSFPQTIPQPSRISQLQKTCHPSLTNGKSIYVVRSTKLINITFRRTAPSTQRQDSYAGPPQWELEDLVDPSLYNEEYPMQNDAAKPPAPTVIAEPQPRIGTLKGWNQPLTPRYTQCKPQPPQLCIDPKLVDPGFVHVAREWPEEEQETTPSRKRKNPARRATQARGADTGSPKKKARSTPTKPKAGTSKAAVRGSTSPRKKGRK</sequence>
<evidence type="ECO:0000256" key="1">
    <source>
        <dbReference type="SAM" id="MobiDB-lite"/>
    </source>
</evidence>
<name>A0A9P7VJ60_9AGAR</name>
<dbReference type="RefSeq" id="XP_043035033.1">
    <property type="nucleotide sequence ID" value="XM_043177796.1"/>
</dbReference>
<feature type="region of interest" description="Disordered" evidence="1">
    <location>
        <begin position="154"/>
        <end position="219"/>
    </location>
</feature>
<comment type="caution">
    <text evidence="2">The sequence shown here is derived from an EMBL/GenBank/DDBJ whole genome shotgun (WGS) entry which is preliminary data.</text>
</comment>
<dbReference type="GeneID" id="66100083"/>
<dbReference type="EMBL" id="MU250559">
    <property type="protein sequence ID" value="KAG7441533.1"/>
    <property type="molecule type" value="Genomic_DNA"/>
</dbReference>
<feature type="region of interest" description="Disordered" evidence="1">
    <location>
        <begin position="1"/>
        <end position="26"/>
    </location>
</feature>
<proteinExistence type="predicted"/>
<dbReference type="OrthoDB" id="3019189at2759"/>